<protein>
    <submittedName>
        <fullName evidence="2">GNAT family N-acetyltransferase</fullName>
    </submittedName>
</protein>
<gene>
    <name evidence="2" type="ORF">FA014_07565</name>
</gene>
<dbReference type="PROSITE" id="PS51186">
    <property type="entry name" value="GNAT"/>
    <property type="match status" value="1"/>
</dbReference>
<organism evidence="2 3">
    <name type="scientific">Cellulomonas hominis</name>
    <dbReference type="NCBI Taxonomy" id="156981"/>
    <lineage>
        <taxon>Bacteria</taxon>
        <taxon>Bacillati</taxon>
        <taxon>Actinomycetota</taxon>
        <taxon>Actinomycetes</taxon>
        <taxon>Micrococcales</taxon>
        <taxon>Cellulomonadaceae</taxon>
        <taxon>Cellulomonas</taxon>
    </lineage>
</organism>
<dbReference type="PANTHER" id="PTHR43441">
    <property type="entry name" value="RIBOSOMAL-PROTEIN-SERINE ACETYLTRANSFERASE"/>
    <property type="match status" value="1"/>
</dbReference>
<dbReference type="Proteomes" id="UP000308121">
    <property type="component" value="Unassembled WGS sequence"/>
</dbReference>
<dbReference type="CDD" id="cd04301">
    <property type="entry name" value="NAT_SF"/>
    <property type="match status" value="1"/>
</dbReference>
<dbReference type="AlphaFoldDB" id="A0A7Z8NQF2"/>
<dbReference type="SUPFAM" id="SSF55729">
    <property type="entry name" value="Acyl-CoA N-acyltransferases (Nat)"/>
    <property type="match status" value="1"/>
</dbReference>
<name>A0A7Z8NQF2_9CELL</name>
<dbReference type="GO" id="GO:0005737">
    <property type="term" value="C:cytoplasm"/>
    <property type="evidence" value="ECO:0007669"/>
    <property type="project" value="TreeGrafter"/>
</dbReference>
<sequence>MTAELRLWTPADAGALRAAVAAAPDLVRQTGGADLSTDAAAAEHIRRHLAPRGPRSYAFAVAVDGRAVGGVGISAVDDVHGTAWLSYWLAAEARGRGLATAALVGASAWAVRELGTFRLELGHRVNNPASCRVATRAGYPAEGVERAKLRYGDERFDVETHARLATDPAPEVVGLPVR</sequence>
<proteinExistence type="predicted"/>
<dbReference type="GO" id="GO:0008999">
    <property type="term" value="F:protein-N-terminal-alanine acetyltransferase activity"/>
    <property type="evidence" value="ECO:0007669"/>
    <property type="project" value="TreeGrafter"/>
</dbReference>
<dbReference type="InterPro" id="IPR000182">
    <property type="entry name" value="GNAT_dom"/>
</dbReference>
<evidence type="ECO:0000313" key="3">
    <source>
        <dbReference type="Proteomes" id="UP000308121"/>
    </source>
</evidence>
<evidence type="ECO:0000259" key="1">
    <source>
        <dbReference type="PROSITE" id="PS51186"/>
    </source>
</evidence>
<dbReference type="InterPro" id="IPR051908">
    <property type="entry name" value="Ribosomal_N-acetyltransferase"/>
</dbReference>
<dbReference type="InterPro" id="IPR016181">
    <property type="entry name" value="Acyl_CoA_acyltransferase"/>
</dbReference>
<dbReference type="Gene3D" id="3.40.630.30">
    <property type="match status" value="1"/>
</dbReference>
<reference evidence="2 3" key="1">
    <citation type="submission" date="2019-05" db="EMBL/GenBank/DDBJ databases">
        <title>Genome sequence of Cellulomonas hominis strain CS1.</title>
        <authorList>
            <person name="Belmont J."/>
            <person name="Maclea K.S."/>
        </authorList>
    </citation>
    <scope>NUCLEOTIDE SEQUENCE [LARGE SCALE GENOMIC DNA]</scope>
    <source>
        <strain evidence="2 3">CS1</strain>
    </source>
</reference>
<dbReference type="OrthoDB" id="2061990at2"/>
<dbReference type="Pfam" id="PF13302">
    <property type="entry name" value="Acetyltransf_3"/>
    <property type="match status" value="1"/>
</dbReference>
<dbReference type="RefSeq" id="WP_154729087.1">
    <property type="nucleotide sequence ID" value="NZ_SZYE01000042.1"/>
</dbReference>
<evidence type="ECO:0000313" key="2">
    <source>
        <dbReference type="EMBL" id="TKR24139.1"/>
    </source>
</evidence>
<dbReference type="EMBL" id="SZYE01000042">
    <property type="protein sequence ID" value="TKR24139.1"/>
    <property type="molecule type" value="Genomic_DNA"/>
</dbReference>
<dbReference type="PANTHER" id="PTHR43441:SF10">
    <property type="entry name" value="ACETYLTRANSFERASE"/>
    <property type="match status" value="1"/>
</dbReference>
<comment type="caution">
    <text evidence="2">The sequence shown here is derived from an EMBL/GenBank/DDBJ whole genome shotgun (WGS) entry which is preliminary data.</text>
</comment>
<dbReference type="GO" id="GO:1990189">
    <property type="term" value="F:protein N-terminal-serine acetyltransferase activity"/>
    <property type="evidence" value="ECO:0007669"/>
    <property type="project" value="TreeGrafter"/>
</dbReference>
<feature type="domain" description="N-acetyltransferase" evidence="1">
    <location>
        <begin position="3"/>
        <end position="170"/>
    </location>
</feature>
<accession>A0A7Z8NQF2</accession>
<keyword evidence="2" id="KW-0808">Transferase</keyword>